<dbReference type="AlphaFoldDB" id="A0A7K1S5R8"/>
<evidence type="ECO:0000256" key="4">
    <source>
        <dbReference type="ARBA" id="ARBA00023004"/>
    </source>
</evidence>
<evidence type="ECO:0000313" key="7">
    <source>
        <dbReference type="EMBL" id="MVM29134.1"/>
    </source>
</evidence>
<protein>
    <submittedName>
        <fullName evidence="7">Hemoglobin</fullName>
    </submittedName>
</protein>
<dbReference type="PROSITE" id="PS01033">
    <property type="entry name" value="GLOBIN"/>
    <property type="match status" value="1"/>
</dbReference>
<gene>
    <name evidence="7" type="ORF">GO755_03750</name>
</gene>
<dbReference type="GO" id="GO:0071949">
    <property type="term" value="F:FAD binding"/>
    <property type="evidence" value="ECO:0007669"/>
    <property type="project" value="TreeGrafter"/>
</dbReference>
<proteinExistence type="inferred from homology"/>
<dbReference type="Proteomes" id="UP000436006">
    <property type="component" value="Unassembled WGS sequence"/>
</dbReference>
<dbReference type="PANTHER" id="PTHR43396">
    <property type="entry name" value="FLAVOHEMOPROTEIN"/>
    <property type="match status" value="1"/>
</dbReference>
<feature type="domain" description="Globin" evidence="6">
    <location>
        <begin position="1"/>
        <end position="134"/>
    </location>
</feature>
<dbReference type="PANTHER" id="PTHR43396:SF3">
    <property type="entry name" value="FLAVOHEMOPROTEIN"/>
    <property type="match status" value="1"/>
</dbReference>
<reference evidence="7 8" key="1">
    <citation type="submission" date="2019-12" db="EMBL/GenBank/DDBJ databases">
        <title>Spirosoma sp. HMF4905 genome sequencing and assembly.</title>
        <authorList>
            <person name="Kang H."/>
            <person name="Cha I."/>
            <person name="Kim H."/>
            <person name="Joh K."/>
        </authorList>
    </citation>
    <scope>NUCLEOTIDE SEQUENCE [LARGE SCALE GENOMIC DNA]</scope>
    <source>
        <strain evidence="7 8">HMF4905</strain>
    </source>
</reference>
<evidence type="ECO:0000256" key="3">
    <source>
        <dbReference type="ARBA" id="ARBA00022723"/>
    </source>
</evidence>
<dbReference type="EMBL" id="WPIN01000001">
    <property type="protein sequence ID" value="MVM29134.1"/>
    <property type="molecule type" value="Genomic_DNA"/>
</dbReference>
<organism evidence="7 8">
    <name type="scientific">Spirosoma arboris</name>
    <dbReference type="NCBI Taxonomy" id="2682092"/>
    <lineage>
        <taxon>Bacteria</taxon>
        <taxon>Pseudomonadati</taxon>
        <taxon>Bacteroidota</taxon>
        <taxon>Cytophagia</taxon>
        <taxon>Cytophagales</taxon>
        <taxon>Cytophagaceae</taxon>
        <taxon>Spirosoma</taxon>
    </lineage>
</organism>
<dbReference type="Pfam" id="PF00042">
    <property type="entry name" value="Globin"/>
    <property type="match status" value="1"/>
</dbReference>
<evidence type="ECO:0000256" key="5">
    <source>
        <dbReference type="RuleBase" id="RU000356"/>
    </source>
</evidence>
<keyword evidence="3" id="KW-0479">Metal-binding</keyword>
<keyword evidence="1 5" id="KW-0349">Heme</keyword>
<dbReference type="GO" id="GO:0008941">
    <property type="term" value="F:nitric oxide dioxygenase NAD(P)H activity"/>
    <property type="evidence" value="ECO:0007669"/>
    <property type="project" value="TreeGrafter"/>
</dbReference>
<dbReference type="Gene3D" id="1.10.490.10">
    <property type="entry name" value="Globins"/>
    <property type="match status" value="1"/>
</dbReference>
<dbReference type="GO" id="GO:0019825">
    <property type="term" value="F:oxygen binding"/>
    <property type="evidence" value="ECO:0007669"/>
    <property type="project" value="InterPro"/>
</dbReference>
<dbReference type="SUPFAM" id="SSF46458">
    <property type="entry name" value="Globin-like"/>
    <property type="match status" value="1"/>
</dbReference>
<accession>A0A7K1S5R8</accession>
<dbReference type="GO" id="GO:0046210">
    <property type="term" value="P:nitric oxide catabolic process"/>
    <property type="evidence" value="ECO:0007669"/>
    <property type="project" value="TreeGrafter"/>
</dbReference>
<evidence type="ECO:0000256" key="2">
    <source>
        <dbReference type="ARBA" id="ARBA00022621"/>
    </source>
</evidence>
<keyword evidence="5" id="KW-0813">Transport</keyword>
<keyword evidence="4" id="KW-0408">Iron</keyword>
<sequence>MTNQQLQLVQQTWKLLREVDPTVLGDVFYGQLFITYPALRPMFTGSMESQYKKFVDMLSIIVARLDRPTTVAQEIGQLARSHKGYGVKPEHYVAVKEALLWTLERGLGNDWNNAVQQAWVACYDNLAQSMREND</sequence>
<evidence type="ECO:0000313" key="8">
    <source>
        <dbReference type="Proteomes" id="UP000436006"/>
    </source>
</evidence>
<dbReference type="InterPro" id="IPR000971">
    <property type="entry name" value="Globin"/>
</dbReference>
<dbReference type="GO" id="GO:0046872">
    <property type="term" value="F:metal ion binding"/>
    <property type="evidence" value="ECO:0007669"/>
    <property type="project" value="UniProtKB-KW"/>
</dbReference>
<name>A0A7K1S5R8_9BACT</name>
<keyword evidence="2 5" id="KW-0561">Oxygen transport</keyword>
<evidence type="ECO:0000256" key="1">
    <source>
        <dbReference type="ARBA" id="ARBA00022617"/>
    </source>
</evidence>
<dbReference type="InterPro" id="IPR009050">
    <property type="entry name" value="Globin-like_sf"/>
</dbReference>
<comment type="similarity">
    <text evidence="5">Belongs to the globin family.</text>
</comment>
<dbReference type="GO" id="GO:0005344">
    <property type="term" value="F:oxygen carrier activity"/>
    <property type="evidence" value="ECO:0007669"/>
    <property type="project" value="UniProtKB-KW"/>
</dbReference>
<dbReference type="GO" id="GO:0020037">
    <property type="term" value="F:heme binding"/>
    <property type="evidence" value="ECO:0007669"/>
    <property type="project" value="InterPro"/>
</dbReference>
<dbReference type="InterPro" id="IPR012292">
    <property type="entry name" value="Globin/Proto"/>
</dbReference>
<evidence type="ECO:0000259" key="6">
    <source>
        <dbReference type="PROSITE" id="PS01033"/>
    </source>
</evidence>
<dbReference type="GO" id="GO:0071500">
    <property type="term" value="P:cellular response to nitrosative stress"/>
    <property type="evidence" value="ECO:0007669"/>
    <property type="project" value="TreeGrafter"/>
</dbReference>
<comment type="caution">
    <text evidence="7">The sequence shown here is derived from an EMBL/GenBank/DDBJ whole genome shotgun (WGS) entry which is preliminary data.</text>
</comment>
<dbReference type="RefSeq" id="WP_157583208.1">
    <property type="nucleotide sequence ID" value="NZ_WPIN01000001.1"/>
</dbReference>
<keyword evidence="8" id="KW-1185">Reference proteome</keyword>